<evidence type="ECO:0000313" key="1">
    <source>
        <dbReference type="EMBL" id="MBD2196461.1"/>
    </source>
</evidence>
<evidence type="ECO:0000313" key="2">
    <source>
        <dbReference type="Proteomes" id="UP000658514"/>
    </source>
</evidence>
<accession>A0ABR8A8Z1</accession>
<dbReference type="Proteomes" id="UP000658514">
    <property type="component" value="Unassembled WGS sequence"/>
</dbReference>
<organism evidence="1 2">
    <name type="scientific">Calothrix parietina FACHB-288</name>
    <dbReference type="NCBI Taxonomy" id="2692896"/>
    <lineage>
        <taxon>Bacteria</taxon>
        <taxon>Bacillati</taxon>
        <taxon>Cyanobacteriota</taxon>
        <taxon>Cyanophyceae</taxon>
        <taxon>Nostocales</taxon>
        <taxon>Calotrichaceae</taxon>
        <taxon>Calothrix</taxon>
    </lineage>
</organism>
<comment type="caution">
    <text evidence="1">The sequence shown here is derived from an EMBL/GenBank/DDBJ whole genome shotgun (WGS) entry which is preliminary data.</text>
</comment>
<keyword evidence="2" id="KW-1185">Reference proteome</keyword>
<reference evidence="1 2" key="1">
    <citation type="journal article" date="2020" name="ISME J.">
        <title>Comparative genomics reveals insights into cyanobacterial evolution and habitat adaptation.</title>
        <authorList>
            <person name="Chen M.Y."/>
            <person name="Teng W.K."/>
            <person name="Zhao L."/>
            <person name="Hu C.X."/>
            <person name="Zhou Y.K."/>
            <person name="Han B.P."/>
            <person name="Song L.R."/>
            <person name="Shu W.S."/>
        </authorList>
    </citation>
    <scope>NUCLEOTIDE SEQUENCE [LARGE SCALE GENOMIC DNA]</scope>
    <source>
        <strain evidence="1 2">FACHB-288</strain>
    </source>
</reference>
<evidence type="ECO:0008006" key="3">
    <source>
        <dbReference type="Google" id="ProtNLM"/>
    </source>
</evidence>
<dbReference type="EMBL" id="JACJQH010000018">
    <property type="protein sequence ID" value="MBD2196461.1"/>
    <property type="molecule type" value="Genomic_DNA"/>
</dbReference>
<protein>
    <recommendedName>
        <fullName evidence="3">Phage protein</fullName>
    </recommendedName>
</protein>
<proteinExistence type="predicted"/>
<dbReference type="RefSeq" id="WP_096644585.1">
    <property type="nucleotide sequence ID" value="NZ_CAWPNO010000049.1"/>
</dbReference>
<gene>
    <name evidence="1" type="ORF">H6G24_13285</name>
</gene>
<sequence length="98" mass="11326">MSETNTEYQALLDEMIRTGKLKPEYKEILLEIGELGSKACNLGLIYGLSWREDANNVILDQYEILVQYNNFLYLTFAETRDYLKNLIAGAEVEQLEKV</sequence>
<name>A0ABR8A8Z1_9CYAN</name>